<dbReference type="InParanoid" id="A7SB35"/>
<dbReference type="AlphaFoldDB" id="A7SB35"/>
<dbReference type="HOGENOM" id="CLU_1680016_0_0_1"/>
<reference evidence="1 2" key="1">
    <citation type="journal article" date="2007" name="Science">
        <title>Sea anemone genome reveals ancestral eumetazoan gene repertoire and genomic organization.</title>
        <authorList>
            <person name="Putnam N.H."/>
            <person name="Srivastava M."/>
            <person name="Hellsten U."/>
            <person name="Dirks B."/>
            <person name="Chapman J."/>
            <person name="Salamov A."/>
            <person name="Terry A."/>
            <person name="Shapiro H."/>
            <person name="Lindquist E."/>
            <person name="Kapitonov V.V."/>
            <person name="Jurka J."/>
            <person name="Genikhovich G."/>
            <person name="Grigoriev I.V."/>
            <person name="Lucas S.M."/>
            <person name="Steele R.E."/>
            <person name="Finnerty J.R."/>
            <person name="Technau U."/>
            <person name="Martindale M.Q."/>
            <person name="Rokhsar D.S."/>
        </authorList>
    </citation>
    <scope>NUCLEOTIDE SEQUENCE [LARGE SCALE GENOMIC DNA]</scope>
    <source>
        <strain evidence="2">CH2 X CH6</strain>
    </source>
</reference>
<gene>
    <name evidence="1" type="ORF">NEMVEDRAFT_v1g209539</name>
</gene>
<organism evidence="1 2">
    <name type="scientific">Nematostella vectensis</name>
    <name type="common">Starlet sea anemone</name>
    <dbReference type="NCBI Taxonomy" id="45351"/>
    <lineage>
        <taxon>Eukaryota</taxon>
        <taxon>Metazoa</taxon>
        <taxon>Cnidaria</taxon>
        <taxon>Anthozoa</taxon>
        <taxon>Hexacorallia</taxon>
        <taxon>Actiniaria</taxon>
        <taxon>Edwardsiidae</taxon>
        <taxon>Nematostella</taxon>
    </lineage>
</organism>
<evidence type="ECO:0000313" key="1">
    <source>
        <dbReference type="EMBL" id="EDO39092.1"/>
    </source>
</evidence>
<accession>A7SB35</accession>
<name>A7SB35_NEMVE</name>
<keyword evidence="2" id="KW-1185">Reference proteome</keyword>
<dbReference type="InterPro" id="IPR005312">
    <property type="entry name" value="DUF1759"/>
</dbReference>
<dbReference type="PANTHER" id="PTHR47331">
    <property type="entry name" value="PHD-TYPE DOMAIN-CONTAINING PROTEIN"/>
    <property type="match status" value="1"/>
</dbReference>
<dbReference type="PhylomeDB" id="A7SB35"/>
<dbReference type="Proteomes" id="UP000001593">
    <property type="component" value="Unassembled WGS sequence"/>
</dbReference>
<dbReference type="EMBL" id="DS469613">
    <property type="protein sequence ID" value="EDO39092.1"/>
    <property type="molecule type" value="Genomic_DNA"/>
</dbReference>
<dbReference type="KEGG" id="nve:5510719"/>
<sequence length="157" mass="17268">MQPVKFSGDPSEFPAFRERVRDNLEDGVLSDSQRVEFHPKFLTGLAYEVVKRLTGCSYEAVISTLEEKYGKPATVAAACINNLTKGPRLGNNDYVGLFNFGEQLEAAAKTLKGQYRSEASTLNTLRQIVGRLPGYLINKWGGHLVLNSGARGDTRSV</sequence>
<dbReference type="Pfam" id="PF03564">
    <property type="entry name" value="DUF1759"/>
    <property type="match status" value="1"/>
</dbReference>
<evidence type="ECO:0000313" key="2">
    <source>
        <dbReference type="Proteomes" id="UP000001593"/>
    </source>
</evidence>
<proteinExistence type="predicted"/>
<protein>
    <submittedName>
        <fullName evidence="1">Uncharacterized protein</fullName>
    </submittedName>
</protein>